<keyword evidence="1" id="KW-0812">Transmembrane</keyword>
<evidence type="ECO:0000313" key="2">
    <source>
        <dbReference type="EMBL" id="HII70180.1"/>
    </source>
</evidence>
<evidence type="ECO:0000313" key="3">
    <source>
        <dbReference type="Proteomes" id="UP000619545"/>
    </source>
</evidence>
<gene>
    <name evidence="2" type="ORF">HA336_02985</name>
</gene>
<dbReference type="AlphaFoldDB" id="A0A832T8R7"/>
<feature type="transmembrane region" description="Helical" evidence="1">
    <location>
        <begin position="6"/>
        <end position="28"/>
    </location>
</feature>
<protein>
    <submittedName>
        <fullName evidence="2">Uncharacterized protein</fullName>
    </submittedName>
</protein>
<dbReference type="GeneID" id="1476699"/>
<comment type="caution">
    <text evidence="2">The sequence shown here is derived from an EMBL/GenBank/DDBJ whole genome shotgun (WGS) entry which is preliminary data.</text>
</comment>
<accession>A0A832T8R7</accession>
<dbReference type="EMBL" id="DUJS01000002">
    <property type="protein sequence ID" value="HII70180.1"/>
    <property type="molecule type" value="Genomic_DNA"/>
</dbReference>
<dbReference type="RefSeq" id="WP_011018968.1">
    <property type="nucleotide sequence ID" value="NZ_DUJS01000002.1"/>
</dbReference>
<evidence type="ECO:0000256" key="1">
    <source>
        <dbReference type="SAM" id="Phobius"/>
    </source>
</evidence>
<keyword evidence="1" id="KW-0472">Membrane</keyword>
<organism evidence="2 3">
    <name type="scientific">Methanopyrus kandleri</name>
    <dbReference type="NCBI Taxonomy" id="2320"/>
    <lineage>
        <taxon>Archaea</taxon>
        <taxon>Methanobacteriati</taxon>
        <taxon>Methanobacteriota</taxon>
        <taxon>Methanomada group</taxon>
        <taxon>Methanopyri</taxon>
        <taxon>Methanopyrales</taxon>
        <taxon>Methanopyraceae</taxon>
        <taxon>Methanopyrus</taxon>
    </lineage>
</organism>
<sequence>MDVIRAILVTLALLYGVGWTSTVVNWTIPHEMVRMSAGIYQSTGATTQLTLNPYRGRATLAVAYDPAVLVKLGDRGKPVRLSPSSLRVGRVKVKSYGDAVVIHGPCSVRPYISAHGVRYSFDIIDTPGFSVYFNRSGYLVLVSHGKTTKIRVLPLIPLI</sequence>
<name>A0A832T8R7_9EURY</name>
<keyword evidence="1" id="KW-1133">Transmembrane helix</keyword>
<reference evidence="2" key="1">
    <citation type="journal article" date="2020" name="bioRxiv">
        <title>A rank-normalized archaeal taxonomy based on genome phylogeny resolves widespread incomplete and uneven classifications.</title>
        <authorList>
            <person name="Rinke C."/>
            <person name="Chuvochina M."/>
            <person name="Mussig A.J."/>
            <person name="Chaumeil P.-A."/>
            <person name="Waite D.W."/>
            <person name="Whitman W.B."/>
            <person name="Parks D.H."/>
            <person name="Hugenholtz P."/>
        </authorList>
    </citation>
    <scope>NUCLEOTIDE SEQUENCE</scope>
    <source>
        <strain evidence="2">UBA8853</strain>
    </source>
</reference>
<proteinExistence type="predicted"/>
<dbReference type="Proteomes" id="UP000619545">
    <property type="component" value="Unassembled WGS sequence"/>
</dbReference>